<feature type="compositionally biased region" description="Polar residues" evidence="1">
    <location>
        <begin position="38"/>
        <end position="48"/>
    </location>
</feature>
<evidence type="ECO:0000313" key="2">
    <source>
        <dbReference type="EMBL" id="KAK5978501.1"/>
    </source>
</evidence>
<feature type="compositionally biased region" description="Basic residues" evidence="1">
    <location>
        <begin position="61"/>
        <end position="72"/>
    </location>
</feature>
<feature type="compositionally biased region" description="Basic and acidic residues" evidence="1">
    <location>
        <begin position="51"/>
        <end position="60"/>
    </location>
</feature>
<accession>A0AAN8FNE7</accession>
<name>A0AAN8FNE7_TRICO</name>
<organism evidence="3 4">
    <name type="scientific">Trichostrongylus colubriformis</name>
    <name type="common">Black scour worm</name>
    <dbReference type="NCBI Taxonomy" id="6319"/>
    <lineage>
        <taxon>Eukaryota</taxon>
        <taxon>Metazoa</taxon>
        <taxon>Ecdysozoa</taxon>
        <taxon>Nematoda</taxon>
        <taxon>Chromadorea</taxon>
        <taxon>Rhabditida</taxon>
        <taxon>Rhabditina</taxon>
        <taxon>Rhabditomorpha</taxon>
        <taxon>Strongyloidea</taxon>
        <taxon>Trichostrongylidae</taxon>
        <taxon>Trichostrongylus</taxon>
    </lineage>
</organism>
<feature type="compositionally biased region" description="Low complexity" evidence="1">
    <location>
        <begin position="75"/>
        <end position="89"/>
    </location>
</feature>
<reference evidence="3 4" key="1">
    <citation type="submission" date="2019-10" db="EMBL/GenBank/DDBJ databases">
        <title>Assembly and Annotation for the nematode Trichostrongylus colubriformis.</title>
        <authorList>
            <person name="Martin J."/>
        </authorList>
    </citation>
    <scope>NUCLEOTIDE SEQUENCE [LARGE SCALE GENOMIC DNA]</scope>
    <source>
        <strain evidence="3">G859</strain>
        <tissue evidence="3">Whole worm</tissue>
    </source>
</reference>
<sequence>MPAPPQQIYYCRIRNCQRTCGLVHRDSSRKKIPPLLNKSLSVDNSQATKEPPNKVDIEAKSKKKRVKKKVRGQRSISSKSSTSVSNGSSAQERSESQNDDGVSYVRKRQMSTFEEIMIRAVRKTSNMKIEDTSPSPSLLRKSANEKRMLMAPSVSLDTTTIHFDQPVWDNPELREQLLDSEEEFALDGTTEISAIPPVLKEDSLIMDDIISETTHAVDYNPIDHNRQDEMISGWSSDDNDYTTVDLSQVRKNDGHDTPVVPVRRRAFQDARYEPSLDIVDHT</sequence>
<evidence type="ECO:0000256" key="1">
    <source>
        <dbReference type="SAM" id="MobiDB-lite"/>
    </source>
</evidence>
<comment type="caution">
    <text evidence="3">The sequence shown here is derived from an EMBL/GenBank/DDBJ whole genome shotgun (WGS) entry which is preliminary data.</text>
</comment>
<proteinExistence type="predicted"/>
<dbReference type="EMBL" id="WIXE01009372">
    <property type="protein sequence ID" value="KAK5978501.1"/>
    <property type="molecule type" value="Genomic_DNA"/>
</dbReference>
<keyword evidence="4" id="KW-1185">Reference proteome</keyword>
<evidence type="ECO:0000313" key="4">
    <source>
        <dbReference type="Proteomes" id="UP001331761"/>
    </source>
</evidence>
<gene>
    <name evidence="2" type="ORF">GCK32_001371</name>
    <name evidence="3" type="ORF">GCK32_001735</name>
</gene>
<dbReference type="EMBL" id="WIXE01005009">
    <property type="protein sequence ID" value="KAK5982541.1"/>
    <property type="molecule type" value="Genomic_DNA"/>
</dbReference>
<evidence type="ECO:0000313" key="3">
    <source>
        <dbReference type="EMBL" id="KAK5982541.1"/>
    </source>
</evidence>
<protein>
    <submittedName>
        <fullName evidence="3">Uncharacterized protein</fullName>
    </submittedName>
</protein>
<dbReference type="AlphaFoldDB" id="A0AAN8FNE7"/>
<feature type="region of interest" description="Disordered" evidence="1">
    <location>
        <begin position="32"/>
        <end position="105"/>
    </location>
</feature>
<dbReference type="Proteomes" id="UP001331761">
    <property type="component" value="Unassembled WGS sequence"/>
</dbReference>